<evidence type="ECO:0000256" key="3">
    <source>
        <dbReference type="ARBA" id="ARBA00022448"/>
    </source>
</evidence>
<dbReference type="InterPro" id="IPR036837">
    <property type="entry name" value="Cation_efflux_CTD_sf"/>
</dbReference>
<evidence type="ECO:0000256" key="8">
    <source>
        <dbReference type="ARBA" id="ARBA00023136"/>
    </source>
</evidence>
<keyword evidence="4 10" id="KW-0812">Transmembrane</keyword>
<evidence type="ECO:0000256" key="6">
    <source>
        <dbReference type="ARBA" id="ARBA00022989"/>
    </source>
</evidence>
<keyword evidence="8 10" id="KW-0472">Membrane</keyword>
<feature type="region of interest" description="Disordered" evidence="9">
    <location>
        <begin position="327"/>
        <end position="353"/>
    </location>
</feature>
<feature type="domain" description="Cation efflux protein cytoplasmic" evidence="12">
    <location>
        <begin position="245"/>
        <end position="318"/>
    </location>
</feature>
<sequence length="353" mass="37331">MSDSPRPSAPGPEGHDHRPGHSHGDGHAHDHAGHDHSHAPTVTNENERKVLISFFLIASFMVVEVIGGLISGSLALLADAGHMLTDAAALALSYMAFRLGRRAADEKRTYGYARFEVVAGFLNAATLFLIVAWIMFEAWRRFSDPQPVLAGSMMAVAVAGLLVNILAFWILTRGDSEHVNIKGAALHVMGDLLGSVGAILAAIIIMATGWTPIDPILSVVVSLLILRSARSLLRNAMHILLEGAPDDATPAKIEAHLMGAVPGLAAVHHIHVWSITSGRVLATMHVRPEDPAQARAVVAAAEAALFAEFSIEHATIAIDWGDAPGGCSLTQEEAGHPHDDTPDDASLIAGRAT</sequence>
<accession>A0A1G7C9X4</accession>
<evidence type="ECO:0000256" key="7">
    <source>
        <dbReference type="ARBA" id="ARBA00023065"/>
    </source>
</evidence>
<dbReference type="Proteomes" id="UP000199344">
    <property type="component" value="Unassembled WGS sequence"/>
</dbReference>
<dbReference type="GO" id="GO:0005385">
    <property type="term" value="F:zinc ion transmembrane transporter activity"/>
    <property type="evidence" value="ECO:0007669"/>
    <property type="project" value="TreeGrafter"/>
</dbReference>
<dbReference type="InterPro" id="IPR027469">
    <property type="entry name" value="Cation_efflux_TMD_sf"/>
</dbReference>
<dbReference type="EMBL" id="FNAH01000006">
    <property type="protein sequence ID" value="SDE35540.1"/>
    <property type="molecule type" value="Genomic_DNA"/>
</dbReference>
<feature type="transmembrane region" description="Helical" evidence="10">
    <location>
        <begin position="76"/>
        <end position="97"/>
    </location>
</feature>
<feature type="transmembrane region" description="Helical" evidence="10">
    <location>
        <begin position="192"/>
        <end position="210"/>
    </location>
</feature>
<feature type="transmembrane region" description="Helical" evidence="10">
    <location>
        <begin position="148"/>
        <end position="171"/>
    </location>
</feature>
<feature type="region of interest" description="Disordered" evidence="9">
    <location>
        <begin position="1"/>
        <end position="42"/>
    </location>
</feature>
<reference evidence="13 14" key="1">
    <citation type="submission" date="2016-10" db="EMBL/GenBank/DDBJ databases">
        <authorList>
            <person name="de Groot N.N."/>
        </authorList>
    </citation>
    <scope>NUCLEOTIDE SEQUENCE [LARGE SCALE GENOMIC DNA]</scope>
    <source>
        <strain evidence="13 14">DSM 22220</strain>
    </source>
</reference>
<protein>
    <submittedName>
        <fullName evidence="13">Cobalt-zinc-cadmium efflux system protein</fullName>
    </submittedName>
</protein>
<proteinExistence type="inferred from homology"/>
<keyword evidence="5" id="KW-0864">Zinc transport</keyword>
<keyword evidence="6 10" id="KW-1133">Transmembrane helix</keyword>
<dbReference type="SUPFAM" id="SSF161111">
    <property type="entry name" value="Cation efflux protein transmembrane domain-like"/>
    <property type="match status" value="1"/>
</dbReference>
<organism evidence="13 14">
    <name type="scientific">Paracoccus isoporae</name>
    <dbReference type="NCBI Taxonomy" id="591205"/>
    <lineage>
        <taxon>Bacteria</taxon>
        <taxon>Pseudomonadati</taxon>
        <taxon>Pseudomonadota</taxon>
        <taxon>Alphaproteobacteria</taxon>
        <taxon>Rhodobacterales</taxon>
        <taxon>Paracoccaceae</taxon>
        <taxon>Paracoccus</taxon>
    </lineage>
</organism>
<keyword evidence="7" id="KW-0406">Ion transport</keyword>
<keyword evidence="5" id="KW-0862">Zinc</keyword>
<dbReference type="RefSeq" id="WP_090523660.1">
    <property type="nucleotide sequence ID" value="NZ_FNAH01000006.1"/>
</dbReference>
<comment type="similarity">
    <text evidence="2">Belongs to the cation diffusion facilitator (CDF) transporter (TC 2.A.4) family. SLC30A subfamily.</text>
</comment>
<keyword evidence="3" id="KW-0813">Transport</keyword>
<evidence type="ECO:0000259" key="12">
    <source>
        <dbReference type="Pfam" id="PF16916"/>
    </source>
</evidence>
<name>A0A1G7C9X4_9RHOB</name>
<gene>
    <name evidence="13" type="ORF">SAMN05421538_10619</name>
</gene>
<evidence type="ECO:0000256" key="5">
    <source>
        <dbReference type="ARBA" id="ARBA00022906"/>
    </source>
</evidence>
<dbReference type="PANTHER" id="PTHR11562">
    <property type="entry name" value="CATION EFFLUX PROTEIN/ ZINC TRANSPORTER"/>
    <property type="match status" value="1"/>
</dbReference>
<dbReference type="InterPro" id="IPR050681">
    <property type="entry name" value="CDF/SLC30A"/>
</dbReference>
<dbReference type="PANTHER" id="PTHR11562:SF17">
    <property type="entry name" value="RE54080P-RELATED"/>
    <property type="match status" value="1"/>
</dbReference>
<comment type="subcellular location">
    <subcellularLocation>
        <location evidence="1">Membrane</location>
        <topology evidence="1">Multi-pass membrane protein</topology>
    </subcellularLocation>
</comment>
<dbReference type="AlphaFoldDB" id="A0A1G7C9X4"/>
<dbReference type="InterPro" id="IPR002524">
    <property type="entry name" value="Cation_efflux"/>
</dbReference>
<evidence type="ECO:0000256" key="1">
    <source>
        <dbReference type="ARBA" id="ARBA00004141"/>
    </source>
</evidence>
<dbReference type="Gene3D" id="1.20.1510.10">
    <property type="entry name" value="Cation efflux protein transmembrane domain"/>
    <property type="match status" value="1"/>
</dbReference>
<evidence type="ECO:0000256" key="9">
    <source>
        <dbReference type="SAM" id="MobiDB-lite"/>
    </source>
</evidence>
<dbReference type="InterPro" id="IPR058533">
    <property type="entry name" value="Cation_efflux_TM"/>
</dbReference>
<evidence type="ECO:0000259" key="11">
    <source>
        <dbReference type="Pfam" id="PF01545"/>
    </source>
</evidence>
<evidence type="ECO:0000256" key="4">
    <source>
        <dbReference type="ARBA" id="ARBA00022692"/>
    </source>
</evidence>
<evidence type="ECO:0000256" key="10">
    <source>
        <dbReference type="SAM" id="Phobius"/>
    </source>
</evidence>
<dbReference type="STRING" id="591205.SAMN05421538_10619"/>
<feature type="domain" description="Cation efflux protein transmembrane" evidence="11">
    <location>
        <begin position="50"/>
        <end position="241"/>
    </location>
</feature>
<dbReference type="NCBIfam" id="TIGR01297">
    <property type="entry name" value="CDF"/>
    <property type="match status" value="1"/>
</dbReference>
<dbReference type="GO" id="GO:0005886">
    <property type="term" value="C:plasma membrane"/>
    <property type="evidence" value="ECO:0007669"/>
    <property type="project" value="TreeGrafter"/>
</dbReference>
<dbReference type="OrthoDB" id="9809646at2"/>
<evidence type="ECO:0000256" key="2">
    <source>
        <dbReference type="ARBA" id="ARBA00008873"/>
    </source>
</evidence>
<dbReference type="Pfam" id="PF16916">
    <property type="entry name" value="ZT_dimer"/>
    <property type="match status" value="1"/>
</dbReference>
<keyword evidence="14" id="KW-1185">Reference proteome</keyword>
<feature type="compositionally biased region" description="Basic and acidic residues" evidence="9">
    <location>
        <begin position="13"/>
        <end position="38"/>
    </location>
</feature>
<dbReference type="InterPro" id="IPR027470">
    <property type="entry name" value="Cation_efflux_CTD"/>
</dbReference>
<dbReference type="Pfam" id="PF01545">
    <property type="entry name" value="Cation_efflux"/>
    <property type="match status" value="1"/>
</dbReference>
<evidence type="ECO:0000313" key="14">
    <source>
        <dbReference type="Proteomes" id="UP000199344"/>
    </source>
</evidence>
<dbReference type="SUPFAM" id="SSF160240">
    <property type="entry name" value="Cation efflux protein cytoplasmic domain-like"/>
    <property type="match status" value="1"/>
</dbReference>
<evidence type="ECO:0000313" key="13">
    <source>
        <dbReference type="EMBL" id="SDE35540.1"/>
    </source>
</evidence>
<feature type="transmembrane region" description="Helical" evidence="10">
    <location>
        <begin position="117"/>
        <end position="136"/>
    </location>
</feature>
<feature type="transmembrane region" description="Helical" evidence="10">
    <location>
        <begin position="50"/>
        <end position="70"/>
    </location>
</feature>